<proteinExistence type="inferred from homology"/>
<dbReference type="InterPro" id="IPR041921">
    <property type="entry name" value="NuoE_N"/>
</dbReference>
<evidence type="ECO:0008006" key="9">
    <source>
        <dbReference type="Google" id="ProtNLM"/>
    </source>
</evidence>
<reference evidence="8" key="1">
    <citation type="submission" date="2016-04" db="EMBL/GenBank/DDBJ databases">
        <authorList>
            <person name="Evans L.H."/>
            <person name="Alamgir A."/>
            <person name="Owens N."/>
            <person name="Weber N.D."/>
            <person name="Virtaneva K."/>
            <person name="Barbian K."/>
            <person name="Babar A."/>
            <person name="Rosenke K."/>
        </authorList>
    </citation>
    <scope>NUCLEOTIDE SEQUENCE</scope>
    <source>
        <strain evidence="8">86</strain>
    </source>
</reference>
<comment type="cofactor">
    <cofactor evidence="7">
        <name>[2Fe-2S] cluster</name>
        <dbReference type="ChEBI" id="CHEBI:190135"/>
    </cofactor>
    <text evidence="7">Binds 1 [2Fe-2S] cluster.</text>
</comment>
<evidence type="ECO:0000256" key="2">
    <source>
        <dbReference type="ARBA" id="ARBA00022714"/>
    </source>
</evidence>
<keyword evidence="5 7" id="KW-0411">Iron-sulfur</keyword>
<comment type="cofactor">
    <cofactor evidence="6">
        <name>[2Fe-2S] cluster</name>
        <dbReference type="ChEBI" id="CHEBI:190135"/>
    </cofactor>
</comment>
<protein>
    <recommendedName>
        <fullName evidence="9">NAD(P)H-dependent oxidoreductase subunit E</fullName>
    </recommendedName>
</protein>
<dbReference type="InterPro" id="IPR002023">
    <property type="entry name" value="NuoE-like"/>
</dbReference>
<dbReference type="PROSITE" id="PS01099">
    <property type="entry name" value="COMPLEX1_24K"/>
    <property type="match status" value="1"/>
</dbReference>
<dbReference type="SUPFAM" id="SSF52833">
    <property type="entry name" value="Thioredoxin-like"/>
    <property type="match status" value="1"/>
</dbReference>
<dbReference type="CDD" id="cd03064">
    <property type="entry name" value="TRX_Fd_NuoE"/>
    <property type="match status" value="1"/>
</dbReference>
<dbReference type="Gene3D" id="1.10.10.1590">
    <property type="entry name" value="NADH-quinone oxidoreductase subunit E"/>
    <property type="match status" value="1"/>
</dbReference>
<feature type="binding site" evidence="7">
    <location>
        <position position="80"/>
    </location>
    <ligand>
        <name>[2Fe-2S] cluster</name>
        <dbReference type="ChEBI" id="CHEBI:190135"/>
    </ligand>
</feature>
<keyword evidence="4 7" id="KW-0408">Iron</keyword>
<dbReference type="PIRSF" id="PIRSF000216">
    <property type="entry name" value="NADH_DH_24kDa"/>
    <property type="match status" value="1"/>
</dbReference>
<dbReference type="InterPro" id="IPR036249">
    <property type="entry name" value="Thioredoxin-like_sf"/>
</dbReference>
<feature type="binding site" evidence="7">
    <location>
        <position position="126"/>
    </location>
    <ligand>
        <name>[2Fe-2S] cluster</name>
        <dbReference type="ChEBI" id="CHEBI:190135"/>
    </ligand>
</feature>
<keyword evidence="2 7" id="KW-0001">2Fe-2S</keyword>
<evidence type="ECO:0000256" key="4">
    <source>
        <dbReference type="ARBA" id="ARBA00023004"/>
    </source>
</evidence>
<keyword evidence="3 7" id="KW-0479">Metal-binding</keyword>
<evidence type="ECO:0000256" key="6">
    <source>
        <dbReference type="ARBA" id="ARBA00034078"/>
    </source>
</evidence>
<dbReference type="PANTHER" id="PTHR43342">
    <property type="entry name" value="NADH-QUINONE OXIDOREDUCTASE, E SUBUNIT"/>
    <property type="match status" value="1"/>
</dbReference>
<dbReference type="GO" id="GO:0046872">
    <property type="term" value="F:metal ion binding"/>
    <property type="evidence" value="ECO:0007669"/>
    <property type="project" value="UniProtKB-KW"/>
</dbReference>
<dbReference type="GO" id="GO:0016491">
    <property type="term" value="F:oxidoreductase activity"/>
    <property type="evidence" value="ECO:0007669"/>
    <property type="project" value="InterPro"/>
</dbReference>
<gene>
    <name evidence="8" type="ORF">KL86CLO1_12539</name>
</gene>
<evidence type="ECO:0000256" key="7">
    <source>
        <dbReference type="PIRSR" id="PIRSR000216-1"/>
    </source>
</evidence>
<evidence type="ECO:0000256" key="3">
    <source>
        <dbReference type="ARBA" id="ARBA00022723"/>
    </source>
</evidence>
<evidence type="ECO:0000256" key="1">
    <source>
        <dbReference type="ARBA" id="ARBA00010643"/>
    </source>
</evidence>
<dbReference type="PANTHER" id="PTHR43342:SF1">
    <property type="entry name" value="BIFURCATING [FEFE] HYDROGENASE GAMMA SUBUNIT"/>
    <property type="match status" value="1"/>
</dbReference>
<dbReference type="Pfam" id="PF01257">
    <property type="entry name" value="2Fe-2S_thioredx"/>
    <property type="match status" value="1"/>
</dbReference>
<dbReference type="EMBL" id="FLUN01000001">
    <property type="protein sequence ID" value="SBW08888.1"/>
    <property type="molecule type" value="Genomic_DNA"/>
</dbReference>
<dbReference type="InterPro" id="IPR042128">
    <property type="entry name" value="NuoE_dom"/>
</dbReference>
<comment type="similarity">
    <text evidence="1">Belongs to the complex I 24 kDa subunit family.</text>
</comment>
<evidence type="ECO:0000256" key="5">
    <source>
        <dbReference type="ARBA" id="ARBA00023014"/>
    </source>
</evidence>
<dbReference type="GO" id="GO:0051537">
    <property type="term" value="F:2 iron, 2 sulfur cluster binding"/>
    <property type="evidence" value="ECO:0007669"/>
    <property type="project" value="UniProtKB-KW"/>
</dbReference>
<name>A0A212KBA2_9FIRM</name>
<organism evidence="8">
    <name type="scientific">uncultured Eubacteriales bacterium</name>
    <dbReference type="NCBI Taxonomy" id="172733"/>
    <lineage>
        <taxon>Bacteria</taxon>
        <taxon>Bacillati</taxon>
        <taxon>Bacillota</taxon>
        <taxon>Clostridia</taxon>
        <taxon>Eubacteriales</taxon>
        <taxon>environmental samples</taxon>
    </lineage>
</organism>
<dbReference type="Gene3D" id="3.40.30.10">
    <property type="entry name" value="Glutaredoxin"/>
    <property type="match status" value="1"/>
</dbReference>
<feature type="binding site" evidence="7">
    <location>
        <position position="85"/>
    </location>
    <ligand>
        <name>[2Fe-2S] cluster</name>
        <dbReference type="ChEBI" id="CHEBI:190135"/>
    </ligand>
</feature>
<dbReference type="AlphaFoldDB" id="A0A212KBA2"/>
<accession>A0A212KBA2</accession>
<sequence>MSEAFDFTEVDGILAELGQDPSAIIAIFQRIQEHYRYLPRPVFPYLAEKLGVPEVRIYSVATFYENFALEPKGKYVIKVCDGTACHVRKSVPILERLRKELGLTEKKHTTDDLDFTLETVSCLGACGLAPVITVNDKVHPAMTPDSAAALVAELREELKCC</sequence>
<feature type="binding site" evidence="7">
    <location>
        <position position="122"/>
    </location>
    <ligand>
        <name>[2Fe-2S] cluster</name>
        <dbReference type="ChEBI" id="CHEBI:190135"/>
    </ligand>
</feature>
<dbReference type="InterPro" id="IPR028431">
    <property type="entry name" value="NADP_DH_HndA-like"/>
</dbReference>
<evidence type="ECO:0000313" key="8">
    <source>
        <dbReference type="EMBL" id="SBW08888.1"/>
    </source>
</evidence>